<dbReference type="Proteomes" id="UP000003452">
    <property type="component" value="Unassembled WGS sequence"/>
</dbReference>
<evidence type="ECO:0000313" key="1">
    <source>
        <dbReference type="EMBL" id="EDY94651.1"/>
    </source>
</evidence>
<dbReference type="EMBL" id="ABQC02000023">
    <property type="protein sequence ID" value="EDY94651.1"/>
    <property type="molecule type" value="Genomic_DNA"/>
</dbReference>
<dbReference type="eggNOG" id="ENOG5033TKB">
    <property type="taxonomic scope" value="Bacteria"/>
</dbReference>
<dbReference type="RefSeq" id="WP_007563140.1">
    <property type="nucleotide sequence ID" value="NZ_DS990133.1"/>
</dbReference>
<protein>
    <submittedName>
        <fullName evidence="1">Uncharacterized protein</fullName>
    </submittedName>
</protein>
<organism evidence="1 2">
    <name type="scientific">Phocaeicola plebeius (strain DSM 17135 / JCM 12973 / CCUG 54634 / M2)</name>
    <name type="common">Bacteroides plebeius</name>
    <dbReference type="NCBI Taxonomy" id="484018"/>
    <lineage>
        <taxon>Bacteria</taxon>
        <taxon>Pseudomonadati</taxon>
        <taxon>Bacteroidota</taxon>
        <taxon>Bacteroidia</taxon>
        <taxon>Bacteroidales</taxon>
        <taxon>Bacteroidaceae</taxon>
        <taxon>Phocaeicola</taxon>
    </lineage>
</organism>
<dbReference type="OrthoDB" id="1044717at2"/>
<comment type="caution">
    <text evidence="1">The sequence shown here is derived from an EMBL/GenBank/DDBJ whole genome shotgun (WGS) entry which is preliminary data.</text>
</comment>
<dbReference type="HOGENOM" id="CLU_962633_0_0_10"/>
<reference evidence="1 2" key="1">
    <citation type="submission" date="2008-08" db="EMBL/GenBank/DDBJ databases">
        <title>Draft genome sequence of Bacteroides plebeius (DSM 17135).</title>
        <authorList>
            <person name="Sudarsanam P."/>
            <person name="Ley R."/>
            <person name="Guruge J."/>
            <person name="Turnbaugh P.J."/>
            <person name="Mahowald M."/>
            <person name="Liep D."/>
            <person name="Gordon J."/>
        </authorList>
    </citation>
    <scope>NUCLEOTIDE SEQUENCE [LARGE SCALE GENOMIC DNA]</scope>
    <source>
        <strain evidence="2">DSM 17135 / JCM 12973 / M2</strain>
    </source>
</reference>
<dbReference type="GeneID" id="43185779"/>
<dbReference type="AlphaFoldDB" id="B5D258"/>
<proteinExistence type="predicted"/>
<gene>
    <name evidence="1" type="ORF">BACPLE_03061</name>
</gene>
<accession>B5D258</accession>
<name>B5D258_PHOPM</name>
<evidence type="ECO:0000313" key="2">
    <source>
        <dbReference type="Proteomes" id="UP000003452"/>
    </source>
</evidence>
<reference evidence="1 2" key="2">
    <citation type="submission" date="2008-08" db="EMBL/GenBank/DDBJ databases">
        <authorList>
            <person name="Fulton L."/>
            <person name="Clifton S."/>
            <person name="Fulton B."/>
            <person name="Xu J."/>
            <person name="Minx P."/>
            <person name="Pepin K.H."/>
            <person name="Johnson M."/>
            <person name="Thiruvilangam P."/>
            <person name="Bhonagiri V."/>
            <person name="Nash W.E."/>
            <person name="Mardis E.R."/>
            <person name="Wilson R.K."/>
        </authorList>
    </citation>
    <scope>NUCLEOTIDE SEQUENCE [LARGE SCALE GENOMIC DNA]</scope>
    <source>
        <strain evidence="2">DSM 17135 / JCM 12973 / M2</strain>
    </source>
</reference>
<sequence>MNFAITKRIFSLIILLALPLAFYAQKARKVCGEYIYYVPTNQSLEQAKNIALDRAKIKALADEFGTIVSQTNSTVLTNENGKTDNRFFSLSGSEVKGEWLENDGEPQYEILYEKNMLIVKCSVCGKAREIKNSSINFKATILRNGTTERFTSSEFHDNDFMYLLFQTPVDGYVAVYLIDETPTAYCLLPYQNDSDGQQIVKHGKEYIFFSPEKASEELNLVDQYSLTCSGSVEHNQIYVIFSPNPFTKATDNAGAKYLPRQLSYKEFTEWLSNCRKLDPKMSIKVLHMEIRP</sequence>